<dbReference type="Proteomes" id="UP000178023">
    <property type="component" value="Unassembled WGS sequence"/>
</dbReference>
<sequence>MNQKNKNQVIIGIDPGTTRIGYGVVSFDGRNITCLSYGLIENKSKDSAEQFRNTKKKIEGLISRHQPSRFVVEKLFFFKNQKTVMAVSEMRGMINAMILERGIELAEYTPLEVKMAITGYGRADKDQVQKMARLILGIKNEIKPDDVADALALAICGTAPRPM</sequence>
<dbReference type="GO" id="GO:0000287">
    <property type="term" value="F:magnesium ion binding"/>
    <property type="evidence" value="ECO:0007669"/>
    <property type="project" value="UniProtKB-UniRule"/>
</dbReference>
<dbReference type="AlphaFoldDB" id="A0A1F8F3T3"/>
<dbReference type="NCBIfam" id="NF000711">
    <property type="entry name" value="PRK00039.2-1"/>
    <property type="match status" value="1"/>
</dbReference>
<dbReference type="GO" id="GO:0048476">
    <property type="term" value="C:Holliday junction resolvase complex"/>
    <property type="evidence" value="ECO:0007669"/>
    <property type="project" value="UniProtKB-UniRule"/>
</dbReference>
<dbReference type="SUPFAM" id="SSF53098">
    <property type="entry name" value="Ribonuclease H-like"/>
    <property type="match status" value="1"/>
</dbReference>
<feature type="binding site" evidence="13">
    <location>
        <position position="73"/>
    </location>
    <ligand>
        <name>Mg(2+)</name>
        <dbReference type="ChEBI" id="CHEBI:18420"/>
        <label>2</label>
    </ligand>
</feature>
<comment type="caution">
    <text evidence="15">The sequence shown here is derived from an EMBL/GenBank/DDBJ whole genome shotgun (WGS) entry which is preliminary data.</text>
</comment>
<dbReference type="GO" id="GO:0008821">
    <property type="term" value="F:crossover junction DNA endonuclease activity"/>
    <property type="evidence" value="ECO:0007669"/>
    <property type="project" value="UniProtKB-UniRule"/>
</dbReference>
<keyword evidence="2 13" id="KW-0963">Cytoplasm</keyword>
<gene>
    <name evidence="13" type="primary">ruvC</name>
    <name evidence="15" type="ORF">A2750_01535</name>
</gene>
<comment type="catalytic activity">
    <reaction evidence="12 13">
        <text>Endonucleolytic cleavage at a junction such as a reciprocal single-stranded crossover between two homologous DNA duplexes (Holliday junction).</text>
        <dbReference type="EC" id="3.1.21.10"/>
    </reaction>
</comment>
<keyword evidence="7 13" id="KW-0378">Hydrolase</keyword>
<evidence type="ECO:0000256" key="8">
    <source>
        <dbReference type="ARBA" id="ARBA00022842"/>
    </source>
</evidence>
<keyword evidence="6 13" id="KW-0227">DNA damage</keyword>
<feature type="active site" evidence="13">
    <location>
        <position position="14"/>
    </location>
</feature>
<keyword evidence="11 13" id="KW-0234">DNA repair</keyword>
<evidence type="ECO:0000313" key="15">
    <source>
        <dbReference type="EMBL" id="OGN07792.1"/>
    </source>
</evidence>
<keyword evidence="9 13" id="KW-0238">DNA-binding</keyword>
<keyword evidence="4 13" id="KW-0479">Metal-binding</keyword>
<reference evidence="15 16" key="1">
    <citation type="journal article" date="2016" name="Nat. Commun.">
        <title>Thousands of microbial genomes shed light on interconnected biogeochemical processes in an aquifer system.</title>
        <authorList>
            <person name="Anantharaman K."/>
            <person name="Brown C.T."/>
            <person name="Hug L.A."/>
            <person name="Sharon I."/>
            <person name="Castelle C.J."/>
            <person name="Probst A.J."/>
            <person name="Thomas B.C."/>
            <person name="Singh A."/>
            <person name="Wilkins M.J."/>
            <person name="Karaoz U."/>
            <person name="Brodie E.L."/>
            <person name="Williams K.H."/>
            <person name="Hubbard S.S."/>
            <person name="Banfield J.F."/>
        </authorList>
    </citation>
    <scope>NUCLEOTIDE SEQUENCE [LARGE SCALE GENOMIC DNA]</scope>
</reference>
<evidence type="ECO:0000256" key="10">
    <source>
        <dbReference type="ARBA" id="ARBA00023172"/>
    </source>
</evidence>
<evidence type="ECO:0000256" key="14">
    <source>
        <dbReference type="NCBIfam" id="TIGR00228"/>
    </source>
</evidence>
<dbReference type="GO" id="GO:0006281">
    <property type="term" value="P:DNA repair"/>
    <property type="evidence" value="ECO:0007669"/>
    <property type="project" value="UniProtKB-UniRule"/>
</dbReference>
<dbReference type="NCBIfam" id="TIGR00228">
    <property type="entry name" value="ruvC"/>
    <property type="match status" value="1"/>
</dbReference>
<dbReference type="HAMAP" id="MF_00034">
    <property type="entry name" value="RuvC"/>
    <property type="match status" value="1"/>
</dbReference>
<protein>
    <recommendedName>
        <fullName evidence="13 14">Crossover junction endodeoxyribonuclease RuvC</fullName>
        <ecNumber evidence="13 14">3.1.21.10</ecNumber>
    </recommendedName>
    <alternativeName>
        <fullName evidence="13">Holliday junction nuclease RuvC</fullName>
    </alternativeName>
    <alternativeName>
        <fullName evidence="13">Holliday junction resolvase RuvC</fullName>
    </alternativeName>
</protein>
<dbReference type="InterPro" id="IPR012337">
    <property type="entry name" value="RNaseH-like_sf"/>
</dbReference>
<feature type="active site" evidence="13">
    <location>
        <position position="146"/>
    </location>
</feature>
<name>A0A1F8F3T3_9BACT</name>
<dbReference type="PANTHER" id="PTHR30194:SF3">
    <property type="entry name" value="CROSSOVER JUNCTION ENDODEOXYRIBONUCLEASE RUVC"/>
    <property type="match status" value="1"/>
</dbReference>
<evidence type="ECO:0000256" key="11">
    <source>
        <dbReference type="ARBA" id="ARBA00023204"/>
    </source>
</evidence>
<dbReference type="PANTHER" id="PTHR30194">
    <property type="entry name" value="CROSSOVER JUNCTION ENDODEOXYRIBONUCLEASE RUVC"/>
    <property type="match status" value="1"/>
</dbReference>
<dbReference type="PROSITE" id="PS01321">
    <property type="entry name" value="RUVC"/>
    <property type="match status" value="1"/>
</dbReference>
<evidence type="ECO:0000256" key="9">
    <source>
        <dbReference type="ARBA" id="ARBA00023125"/>
    </source>
</evidence>
<feature type="active site" evidence="13">
    <location>
        <position position="73"/>
    </location>
</feature>
<keyword evidence="8 13" id="KW-0460">Magnesium</keyword>
<keyword evidence="10 13" id="KW-0233">DNA recombination</keyword>
<evidence type="ECO:0000256" key="12">
    <source>
        <dbReference type="ARBA" id="ARBA00029354"/>
    </source>
</evidence>
<evidence type="ECO:0000256" key="13">
    <source>
        <dbReference type="HAMAP-Rule" id="MF_00034"/>
    </source>
</evidence>
<dbReference type="PRINTS" id="PR00696">
    <property type="entry name" value="RSOLVASERUVC"/>
</dbReference>
<organism evidence="15 16">
    <name type="scientific">Candidatus Yanofskybacteria bacterium RIFCSPHIGHO2_01_FULL_45_42</name>
    <dbReference type="NCBI Taxonomy" id="1802671"/>
    <lineage>
        <taxon>Bacteria</taxon>
        <taxon>Candidatus Yanofskyibacteriota</taxon>
    </lineage>
</organism>
<dbReference type="GO" id="GO:0005737">
    <property type="term" value="C:cytoplasm"/>
    <property type="evidence" value="ECO:0007669"/>
    <property type="project" value="UniProtKB-SubCell"/>
</dbReference>
<feature type="binding site" evidence="13">
    <location>
        <position position="14"/>
    </location>
    <ligand>
        <name>Mg(2+)</name>
        <dbReference type="ChEBI" id="CHEBI:18420"/>
        <label>1</label>
    </ligand>
</feature>
<accession>A0A1F8F3T3</accession>
<keyword evidence="3 13" id="KW-0540">Nuclease</keyword>
<proteinExistence type="inferred from homology"/>
<dbReference type="GO" id="GO:0003677">
    <property type="term" value="F:DNA binding"/>
    <property type="evidence" value="ECO:0007669"/>
    <property type="project" value="UniProtKB-KW"/>
</dbReference>
<feature type="binding site" evidence="13">
    <location>
        <position position="146"/>
    </location>
    <ligand>
        <name>Mg(2+)</name>
        <dbReference type="ChEBI" id="CHEBI:18420"/>
        <label>1</label>
    </ligand>
</feature>
<evidence type="ECO:0000256" key="6">
    <source>
        <dbReference type="ARBA" id="ARBA00022763"/>
    </source>
</evidence>
<dbReference type="InterPro" id="IPR036397">
    <property type="entry name" value="RNaseH_sf"/>
</dbReference>
<dbReference type="InterPro" id="IPR002176">
    <property type="entry name" value="X-over_junc_endoDNase_RuvC"/>
</dbReference>
<evidence type="ECO:0000256" key="5">
    <source>
        <dbReference type="ARBA" id="ARBA00022759"/>
    </source>
</evidence>
<evidence type="ECO:0000256" key="1">
    <source>
        <dbReference type="ARBA" id="ARBA00009518"/>
    </source>
</evidence>
<comment type="subunit">
    <text evidence="13">Homodimer which binds Holliday junction (HJ) DNA. The HJ becomes 2-fold symmetrical on binding to RuvC with unstacked arms; it has a different conformation from HJ DNA in complex with RuvA. In the full resolvosome a probable DNA-RuvA(4)-RuvB(12)-RuvC(2) complex forms which resolves the HJ.</text>
</comment>
<dbReference type="GO" id="GO:0006310">
    <property type="term" value="P:DNA recombination"/>
    <property type="evidence" value="ECO:0007669"/>
    <property type="project" value="UniProtKB-UniRule"/>
</dbReference>
<dbReference type="Pfam" id="PF02075">
    <property type="entry name" value="RuvC"/>
    <property type="match status" value="1"/>
</dbReference>
<evidence type="ECO:0000256" key="2">
    <source>
        <dbReference type="ARBA" id="ARBA00022490"/>
    </source>
</evidence>
<dbReference type="EMBL" id="MGJL01000019">
    <property type="protein sequence ID" value="OGN07792.1"/>
    <property type="molecule type" value="Genomic_DNA"/>
</dbReference>
<evidence type="ECO:0000256" key="3">
    <source>
        <dbReference type="ARBA" id="ARBA00022722"/>
    </source>
</evidence>
<comment type="function">
    <text evidence="13">The RuvA-RuvB-RuvC complex processes Holliday junction (HJ) DNA during genetic recombination and DNA repair. Endonuclease that resolves HJ intermediates. Cleaves cruciform DNA by making single-stranded nicks across the HJ at symmetrical positions within the homologous arms, yielding a 5'-phosphate and a 3'-hydroxyl group; requires a central core of homology in the junction. The consensus cleavage sequence is 5'-(A/T)TT(C/G)-3'. Cleavage occurs on the 3'-side of the TT dinucleotide at the point of strand exchange. HJ branch migration catalyzed by RuvA-RuvB allows RuvC to scan DNA until it finds its consensus sequence, where it cleaves and resolves the cruciform DNA.</text>
</comment>
<dbReference type="Gene3D" id="3.30.420.10">
    <property type="entry name" value="Ribonuclease H-like superfamily/Ribonuclease H"/>
    <property type="match status" value="1"/>
</dbReference>
<evidence type="ECO:0000313" key="16">
    <source>
        <dbReference type="Proteomes" id="UP000178023"/>
    </source>
</evidence>
<dbReference type="EC" id="3.1.21.10" evidence="13 14"/>
<evidence type="ECO:0000256" key="7">
    <source>
        <dbReference type="ARBA" id="ARBA00022801"/>
    </source>
</evidence>
<dbReference type="CDD" id="cd16962">
    <property type="entry name" value="RuvC"/>
    <property type="match status" value="1"/>
</dbReference>
<comment type="similarity">
    <text evidence="1 13">Belongs to the RuvC family.</text>
</comment>
<evidence type="ECO:0000256" key="4">
    <source>
        <dbReference type="ARBA" id="ARBA00022723"/>
    </source>
</evidence>
<comment type="cofactor">
    <cofactor evidence="13">
        <name>Mg(2+)</name>
        <dbReference type="ChEBI" id="CHEBI:18420"/>
    </cofactor>
    <text evidence="13">Binds 2 Mg(2+) ion per subunit.</text>
</comment>
<dbReference type="InterPro" id="IPR020563">
    <property type="entry name" value="X-over_junc_endoDNase_Mg_BS"/>
</dbReference>
<comment type="subcellular location">
    <subcellularLocation>
        <location evidence="13">Cytoplasm</location>
    </subcellularLocation>
</comment>
<dbReference type="FunFam" id="3.30.420.10:FF:000002">
    <property type="entry name" value="Crossover junction endodeoxyribonuclease RuvC"/>
    <property type="match status" value="1"/>
</dbReference>
<keyword evidence="5 13" id="KW-0255">Endonuclease</keyword>